<keyword evidence="1" id="KW-1133">Transmembrane helix</keyword>
<reference evidence="2" key="1">
    <citation type="submission" date="2020-11" db="EMBL/GenBank/DDBJ databases">
        <authorList>
            <consortium name="DOE Joint Genome Institute"/>
            <person name="Ahrendt S."/>
            <person name="Riley R."/>
            <person name="Andreopoulos W."/>
            <person name="Labutti K."/>
            <person name="Pangilinan J."/>
            <person name="Ruiz-Duenas F.J."/>
            <person name="Barrasa J.M."/>
            <person name="Sanchez-Garcia M."/>
            <person name="Camarero S."/>
            <person name="Miyauchi S."/>
            <person name="Serrano A."/>
            <person name="Linde D."/>
            <person name="Babiker R."/>
            <person name="Drula E."/>
            <person name="Ayuso-Fernandez I."/>
            <person name="Pacheco R."/>
            <person name="Padilla G."/>
            <person name="Ferreira P."/>
            <person name="Barriuso J."/>
            <person name="Kellner H."/>
            <person name="Castanera R."/>
            <person name="Alfaro M."/>
            <person name="Ramirez L."/>
            <person name="Pisabarro A.G."/>
            <person name="Kuo A."/>
            <person name="Tritt A."/>
            <person name="Lipzen A."/>
            <person name="He G."/>
            <person name="Yan M."/>
            <person name="Ng V."/>
            <person name="Cullen D."/>
            <person name="Martin F."/>
            <person name="Rosso M.-N."/>
            <person name="Henrissat B."/>
            <person name="Hibbett D."/>
            <person name="Martinez A.T."/>
            <person name="Grigoriev I.V."/>
        </authorList>
    </citation>
    <scope>NUCLEOTIDE SEQUENCE</scope>
    <source>
        <strain evidence="2">AH 40177</strain>
    </source>
</reference>
<sequence>MSINRSRTWYSFCISWAISSFVYCLLFFSGEQFNLDENPSYGTCLVQAALSYSSPPLTGATTLALLWDVWWTFRTATMGKRASGKTAMLSLLIVPYASWIVLTIGFLVVGGVNPQLVLRDLTIAPFCYLNHPFPPIFVCIITLALALAVLVLLIRLAINMRRIRKQIRQSHVRPSRNLILPHDTGDTKGKGNSSHGRNKQQLSALSIRLAVFSLGGLIALTISVVFVINREAGVWTDLAIATLPVLGFFIFGSQKDFLQLWLKLILWPFPCLRRNARTSSNNSNEELELAKYSRSVEASDVGFAPHILDNDEIDGSSSISLIHLRDEEEVLVSPRKGVTF</sequence>
<feature type="transmembrane region" description="Helical" evidence="1">
    <location>
        <begin position="234"/>
        <end position="253"/>
    </location>
</feature>
<dbReference type="Proteomes" id="UP000772434">
    <property type="component" value="Unassembled WGS sequence"/>
</dbReference>
<feature type="transmembrane region" description="Helical" evidence="1">
    <location>
        <begin position="49"/>
        <end position="70"/>
    </location>
</feature>
<evidence type="ECO:0000313" key="3">
    <source>
        <dbReference type="Proteomes" id="UP000772434"/>
    </source>
</evidence>
<keyword evidence="3" id="KW-1185">Reference proteome</keyword>
<evidence type="ECO:0000313" key="2">
    <source>
        <dbReference type="EMBL" id="KAF9071791.1"/>
    </source>
</evidence>
<evidence type="ECO:0000256" key="1">
    <source>
        <dbReference type="SAM" id="Phobius"/>
    </source>
</evidence>
<feature type="transmembrane region" description="Helical" evidence="1">
    <location>
        <begin position="133"/>
        <end position="158"/>
    </location>
</feature>
<feature type="transmembrane region" description="Helical" evidence="1">
    <location>
        <begin position="9"/>
        <end position="29"/>
    </location>
</feature>
<proteinExistence type="predicted"/>
<dbReference type="Gene3D" id="1.20.1070.10">
    <property type="entry name" value="Rhodopsin 7-helix transmembrane proteins"/>
    <property type="match status" value="1"/>
</dbReference>
<feature type="transmembrane region" description="Helical" evidence="1">
    <location>
        <begin position="207"/>
        <end position="228"/>
    </location>
</feature>
<protein>
    <submittedName>
        <fullName evidence="2">Uncharacterized protein</fullName>
    </submittedName>
</protein>
<comment type="caution">
    <text evidence="2">The sequence shown here is derived from an EMBL/GenBank/DDBJ whole genome shotgun (WGS) entry which is preliminary data.</text>
</comment>
<keyword evidence="1" id="KW-0812">Transmembrane</keyword>
<organism evidence="2 3">
    <name type="scientific">Rhodocollybia butyracea</name>
    <dbReference type="NCBI Taxonomy" id="206335"/>
    <lineage>
        <taxon>Eukaryota</taxon>
        <taxon>Fungi</taxon>
        <taxon>Dikarya</taxon>
        <taxon>Basidiomycota</taxon>
        <taxon>Agaricomycotina</taxon>
        <taxon>Agaricomycetes</taxon>
        <taxon>Agaricomycetidae</taxon>
        <taxon>Agaricales</taxon>
        <taxon>Marasmiineae</taxon>
        <taxon>Omphalotaceae</taxon>
        <taxon>Rhodocollybia</taxon>
    </lineage>
</organism>
<keyword evidence="1" id="KW-0472">Membrane</keyword>
<name>A0A9P5UA82_9AGAR</name>
<gene>
    <name evidence="2" type="ORF">BDP27DRAFT_1321357</name>
</gene>
<dbReference type="EMBL" id="JADNRY010000029">
    <property type="protein sequence ID" value="KAF9071791.1"/>
    <property type="molecule type" value="Genomic_DNA"/>
</dbReference>
<dbReference type="AlphaFoldDB" id="A0A9P5UA82"/>
<accession>A0A9P5UA82</accession>
<dbReference type="OrthoDB" id="2988301at2759"/>
<feature type="transmembrane region" description="Helical" evidence="1">
    <location>
        <begin position="91"/>
        <end position="113"/>
    </location>
</feature>